<protein>
    <submittedName>
        <fullName evidence="1">DUF1672 family protein</fullName>
    </submittedName>
</protein>
<dbReference type="KEGG" id="hspo:JGZ69_10645"/>
<organism evidence="1 2">
    <name type="scientific">Heyndrickxia sporothermodurans</name>
    <dbReference type="NCBI Taxonomy" id="46224"/>
    <lineage>
        <taxon>Bacteria</taxon>
        <taxon>Bacillati</taxon>
        <taxon>Bacillota</taxon>
        <taxon>Bacilli</taxon>
        <taxon>Bacillales</taxon>
        <taxon>Bacillaceae</taxon>
        <taxon>Heyndrickxia</taxon>
    </lineage>
</organism>
<name>A0AB37HR72_9BACI</name>
<evidence type="ECO:0000313" key="1">
    <source>
        <dbReference type="EMBL" id="QQX27163.1"/>
    </source>
</evidence>
<dbReference type="Pfam" id="PF07901">
    <property type="entry name" value="DUF1672"/>
    <property type="match status" value="1"/>
</dbReference>
<dbReference type="Proteomes" id="UP000595512">
    <property type="component" value="Chromosome"/>
</dbReference>
<dbReference type="AlphaFoldDB" id="A0AB37HR72"/>
<gene>
    <name evidence="1" type="ORF">JGZ69_10645</name>
</gene>
<proteinExistence type="predicted"/>
<sequence length="313" mass="36045">MEKMIKRRNLSIGLLFSISLMLGGCSFINSQTNNKKAEEDEIFMPVQDYTGQGFSFDNGEKTGEFAKKHREEIIKVVDQFFKKEYGLEVTAHNLVGAKNAVVVFVESKQEPYFHTSVVVGVDVKNNKVSNDVFAYEGSVEGAIMSGLYVMAYEKEFKKLDEFCEMIAKKYPVVGMRQEAINNTRDTGYDTRYYYTSTLNDFFPKAYKSYMNDRNISKEKLRTLIFEQQYSEKTSAADRNIHINLTFYMKEKYSLPNDKIATEVIKELKQFEGLPPGKYVVFIESNEIIKRTGTEKEHKGTTPGIDEILIKLYK</sequence>
<dbReference type="PROSITE" id="PS51257">
    <property type="entry name" value="PROKAR_LIPOPROTEIN"/>
    <property type="match status" value="1"/>
</dbReference>
<dbReference type="EMBL" id="CP066701">
    <property type="protein sequence ID" value="QQX27163.1"/>
    <property type="molecule type" value="Genomic_DNA"/>
</dbReference>
<accession>A0AB37HR72</accession>
<dbReference type="InterPro" id="IPR012873">
    <property type="entry name" value="DUF1672"/>
</dbReference>
<reference evidence="1 2" key="1">
    <citation type="submission" date="2020-12" db="EMBL/GenBank/DDBJ databases">
        <title>Taxonomic evaluation of the Bacillus sporothermodurans group of bacteria based on whole genome sequences.</title>
        <authorList>
            <person name="Fiedler G."/>
            <person name="Herbstmann A.-D."/>
            <person name="Doll E."/>
            <person name="Wenning M."/>
            <person name="Brinks E."/>
            <person name="Kabisch J."/>
            <person name="Breitenwieser F."/>
            <person name="Lappann M."/>
            <person name="Boehnlein C."/>
            <person name="Franz C."/>
        </authorList>
    </citation>
    <scope>NUCLEOTIDE SEQUENCE [LARGE SCALE GENOMIC DNA]</scope>
    <source>
        <strain evidence="1 2">DSM 10599</strain>
    </source>
</reference>
<evidence type="ECO:0000313" key="2">
    <source>
        <dbReference type="Proteomes" id="UP000595512"/>
    </source>
</evidence>